<dbReference type="EMBL" id="PQIB02000013">
    <property type="protein sequence ID" value="RLM73509.1"/>
    <property type="molecule type" value="Genomic_DNA"/>
</dbReference>
<accession>A0A3L6Q4B8</accession>
<evidence type="ECO:0000256" key="1">
    <source>
        <dbReference type="SAM" id="MobiDB-lite"/>
    </source>
</evidence>
<proteinExistence type="predicted"/>
<feature type="compositionally biased region" description="Basic residues" evidence="1">
    <location>
        <begin position="47"/>
        <end position="61"/>
    </location>
</feature>
<gene>
    <name evidence="2" type="ORF">C2845_PM15G25610</name>
</gene>
<organism evidence="2 3">
    <name type="scientific">Panicum miliaceum</name>
    <name type="common">Proso millet</name>
    <name type="synonym">Broomcorn millet</name>
    <dbReference type="NCBI Taxonomy" id="4540"/>
    <lineage>
        <taxon>Eukaryota</taxon>
        <taxon>Viridiplantae</taxon>
        <taxon>Streptophyta</taxon>
        <taxon>Embryophyta</taxon>
        <taxon>Tracheophyta</taxon>
        <taxon>Spermatophyta</taxon>
        <taxon>Magnoliopsida</taxon>
        <taxon>Liliopsida</taxon>
        <taxon>Poales</taxon>
        <taxon>Poaceae</taxon>
        <taxon>PACMAD clade</taxon>
        <taxon>Panicoideae</taxon>
        <taxon>Panicodae</taxon>
        <taxon>Paniceae</taxon>
        <taxon>Panicinae</taxon>
        <taxon>Panicum</taxon>
        <taxon>Panicum sect. Panicum</taxon>
    </lineage>
</organism>
<feature type="region of interest" description="Disordered" evidence="1">
    <location>
        <begin position="42"/>
        <end position="107"/>
    </location>
</feature>
<reference evidence="3" key="1">
    <citation type="journal article" date="2019" name="Nat. Commun.">
        <title>The genome of broomcorn millet.</title>
        <authorList>
            <person name="Zou C."/>
            <person name="Miki D."/>
            <person name="Li D."/>
            <person name="Tang Q."/>
            <person name="Xiao L."/>
            <person name="Rajput S."/>
            <person name="Deng P."/>
            <person name="Jia W."/>
            <person name="Huang R."/>
            <person name="Zhang M."/>
            <person name="Sun Y."/>
            <person name="Hu J."/>
            <person name="Fu X."/>
            <person name="Schnable P.S."/>
            <person name="Li F."/>
            <person name="Zhang H."/>
            <person name="Feng B."/>
            <person name="Zhu X."/>
            <person name="Liu R."/>
            <person name="Schnable J.C."/>
            <person name="Zhu J.-K."/>
            <person name="Zhang H."/>
        </authorList>
    </citation>
    <scope>NUCLEOTIDE SEQUENCE [LARGE SCALE GENOMIC DNA]</scope>
</reference>
<protein>
    <submittedName>
        <fullName evidence="2">Uncharacterized protein</fullName>
    </submittedName>
</protein>
<dbReference type="AlphaFoldDB" id="A0A3L6Q4B8"/>
<comment type="caution">
    <text evidence="2">The sequence shown here is derived from an EMBL/GenBank/DDBJ whole genome shotgun (WGS) entry which is preliminary data.</text>
</comment>
<keyword evidence="3" id="KW-1185">Reference proteome</keyword>
<evidence type="ECO:0000313" key="2">
    <source>
        <dbReference type="EMBL" id="RLM73509.1"/>
    </source>
</evidence>
<name>A0A3L6Q4B8_PANMI</name>
<dbReference type="Proteomes" id="UP000275267">
    <property type="component" value="Unassembled WGS sequence"/>
</dbReference>
<evidence type="ECO:0000313" key="3">
    <source>
        <dbReference type="Proteomes" id="UP000275267"/>
    </source>
</evidence>
<sequence>MASGGGKAKASSWAAAMSGTVEALKDPGGPLPLELRVPVGAAARQGRGGRRGRLRLRRQRARAAFGGRRGGCREEGEAGGGGGAPDGHVHQQLGPQQLTCLADEQLD</sequence>